<dbReference type="Proteomes" id="UP001054945">
    <property type="component" value="Unassembled WGS sequence"/>
</dbReference>
<dbReference type="EMBL" id="BPLR01018846">
    <property type="protein sequence ID" value="GIZ02714.1"/>
    <property type="molecule type" value="Genomic_DNA"/>
</dbReference>
<gene>
    <name evidence="1" type="ORF">CEXT_155261</name>
</gene>
<protein>
    <submittedName>
        <fullName evidence="1">Uncharacterized protein</fullName>
    </submittedName>
</protein>
<sequence length="95" mass="10949">MTNATLEERDNLVNNMNSEDVDNCDMDAMRLRETRRIAWEKIPAAEYLPSNEGPHGKELLSKQLFIVANEQKSYSDYFNKLSSIRIFDGLMKSSC</sequence>
<evidence type="ECO:0000313" key="2">
    <source>
        <dbReference type="Proteomes" id="UP001054945"/>
    </source>
</evidence>
<evidence type="ECO:0000313" key="1">
    <source>
        <dbReference type="EMBL" id="GIZ02714.1"/>
    </source>
</evidence>
<name>A0AAV4Y864_CAEEX</name>
<reference evidence="1 2" key="1">
    <citation type="submission" date="2021-06" db="EMBL/GenBank/DDBJ databases">
        <title>Caerostris extrusa draft genome.</title>
        <authorList>
            <person name="Kono N."/>
            <person name="Arakawa K."/>
        </authorList>
    </citation>
    <scope>NUCLEOTIDE SEQUENCE [LARGE SCALE GENOMIC DNA]</scope>
</reference>
<organism evidence="1 2">
    <name type="scientific">Caerostris extrusa</name>
    <name type="common">Bark spider</name>
    <name type="synonym">Caerostris bankana</name>
    <dbReference type="NCBI Taxonomy" id="172846"/>
    <lineage>
        <taxon>Eukaryota</taxon>
        <taxon>Metazoa</taxon>
        <taxon>Ecdysozoa</taxon>
        <taxon>Arthropoda</taxon>
        <taxon>Chelicerata</taxon>
        <taxon>Arachnida</taxon>
        <taxon>Araneae</taxon>
        <taxon>Araneomorphae</taxon>
        <taxon>Entelegynae</taxon>
        <taxon>Araneoidea</taxon>
        <taxon>Araneidae</taxon>
        <taxon>Caerostris</taxon>
    </lineage>
</organism>
<dbReference type="AlphaFoldDB" id="A0AAV4Y864"/>
<proteinExistence type="predicted"/>
<comment type="caution">
    <text evidence="1">The sequence shown here is derived from an EMBL/GenBank/DDBJ whole genome shotgun (WGS) entry which is preliminary data.</text>
</comment>
<keyword evidence="2" id="KW-1185">Reference proteome</keyword>
<accession>A0AAV4Y864</accession>